<evidence type="ECO:0000313" key="2">
    <source>
        <dbReference type="EMBL" id="MDT0320481.1"/>
    </source>
</evidence>
<organism evidence="2 3">
    <name type="scientific">Streptomyces millisiae</name>
    <dbReference type="NCBI Taxonomy" id="3075542"/>
    <lineage>
        <taxon>Bacteria</taxon>
        <taxon>Bacillati</taxon>
        <taxon>Actinomycetota</taxon>
        <taxon>Actinomycetes</taxon>
        <taxon>Kitasatosporales</taxon>
        <taxon>Streptomycetaceae</taxon>
        <taxon>Streptomyces</taxon>
    </lineage>
</organism>
<evidence type="ECO:0000313" key="3">
    <source>
        <dbReference type="Proteomes" id="UP001183420"/>
    </source>
</evidence>
<proteinExistence type="predicted"/>
<dbReference type="EMBL" id="JAVREM010000025">
    <property type="protein sequence ID" value="MDT0320481.1"/>
    <property type="molecule type" value="Genomic_DNA"/>
</dbReference>
<dbReference type="RefSeq" id="WP_311600491.1">
    <property type="nucleotide sequence ID" value="NZ_JAVREM010000025.1"/>
</dbReference>
<dbReference type="Proteomes" id="UP001183420">
    <property type="component" value="Unassembled WGS sequence"/>
</dbReference>
<feature type="region of interest" description="Disordered" evidence="1">
    <location>
        <begin position="1"/>
        <end position="21"/>
    </location>
</feature>
<name>A0ABU2LSA7_9ACTN</name>
<comment type="caution">
    <text evidence="2">The sequence shown here is derived from an EMBL/GenBank/DDBJ whole genome shotgun (WGS) entry which is preliminary data.</text>
</comment>
<reference evidence="3" key="1">
    <citation type="submission" date="2023-07" db="EMBL/GenBank/DDBJ databases">
        <title>30 novel species of actinomycetes from the DSMZ collection.</title>
        <authorList>
            <person name="Nouioui I."/>
        </authorList>
    </citation>
    <scope>NUCLEOTIDE SEQUENCE [LARGE SCALE GENOMIC DNA]</scope>
    <source>
        <strain evidence="3">DSM 44918</strain>
    </source>
</reference>
<evidence type="ECO:0000256" key="1">
    <source>
        <dbReference type="SAM" id="MobiDB-lite"/>
    </source>
</evidence>
<feature type="compositionally biased region" description="Basic and acidic residues" evidence="1">
    <location>
        <begin position="8"/>
        <end position="20"/>
    </location>
</feature>
<gene>
    <name evidence="2" type="ORF">RNC47_19270</name>
</gene>
<protein>
    <submittedName>
        <fullName evidence="2">Uncharacterized protein</fullName>
    </submittedName>
</protein>
<keyword evidence="3" id="KW-1185">Reference proteome</keyword>
<accession>A0ABU2LSA7</accession>
<sequence>MAPAAARMEIETDKQWDREPPVLIPMPAEAAEAHELPLTSEPPLGQLIPLTAERPFALDPPLTAEPAPPTAEPCGP</sequence>